<feature type="domain" description="XdhC Rossmann" evidence="2">
    <location>
        <begin position="214"/>
        <end position="356"/>
    </location>
</feature>
<dbReference type="Pfam" id="PF13478">
    <property type="entry name" value="XdhC_C"/>
    <property type="match status" value="1"/>
</dbReference>
<accession>A0A430AVP1</accession>
<dbReference type="Proteomes" id="UP000286773">
    <property type="component" value="Unassembled WGS sequence"/>
</dbReference>
<proteinExistence type="predicted"/>
<gene>
    <name evidence="3" type="ORF">CBF27_06785</name>
</gene>
<sequence>MKWSMNILMIFLRKNLNGKHKEKFEPMNKAIVDLLTKCVREGIPAVLMTVVKTIGSTPRSSGAKLLLSAAGEQAGTIGGGAIEHQSLVHARICLDEQKNEVKKFILSPNREDDIGMVCGGTAFVLFQFLDTTSRPVIKLRDVLQLQKQVDRKAWLVTRVASQQVSSFSLVEETQGWTGQPFPELKKDAFKAGCHSEQIGETTYYIDEISLSDRVVIFGCGHVSQALAAVLSTLDFDCTVVDDRQEYVSKERFPTAGELICGDFHAIDSLVTVSTDDYAIVMTRGHKLDFCVLTQLLELSPFYIGVMGSKRKVAIQKQKLAEDGFSETQIERVNMPIGLDIGAETPEELAISIAGELIQKRSEQKLLDRK</sequence>
<dbReference type="Pfam" id="PF02625">
    <property type="entry name" value="XdhC_CoxI"/>
    <property type="match status" value="1"/>
</dbReference>
<dbReference type="PANTHER" id="PTHR30388">
    <property type="entry name" value="ALDEHYDE OXIDOREDUCTASE MOLYBDENUM COFACTOR ASSEMBLY PROTEIN"/>
    <property type="match status" value="1"/>
</dbReference>
<name>A0A430AVP1_9ENTE</name>
<dbReference type="Gene3D" id="3.40.50.720">
    <property type="entry name" value="NAD(P)-binding Rossmann-like Domain"/>
    <property type="match status" value="1"/>
</dbReference>
<dbReference type="InterPro" id="IPR036291">
    <property type="entry name" value="NAD(P)-bd_dom_sf"/>
</dbReference>
<keyword evidence="4" id="KW-1185">Reference proteome</keyword>
<evidence type="ECO:0000313" key="4">
    <source>
        <dbReference type="Proteomes" id="UP000286773"/>
    </source>
</evidence>
<dbReference type="SUPFAM" id="SSF51735">
    <property type="entry name" value="NAD(P)-binding Rossmann-fold domains"/>
    <property type="match status" value="1"/>
</dbReference>
<comment type="caution">
    <text evidence="3">The sequence shown here is derived from an EMBL/GenBank/DDBJ whole genome shotgun (WGS) entry which is preliminary data.</text>
</comment>
<dbReference type="OrthoDB" id="9773039at2"/>
<evidence type="ECO:0000259" key="1">
    <source>
        <dbReference type="Pfam" id="PF02625"/>
    </source>
</evidence>
<reference evidence="3 4" key="1">
    <citation type="submission" date="2017-05" db="EMBL/GenBank/DDBJ databases">
        <title>Vagococcus spp. assemblies.</title>
        <authorList>
            <person name="Gulvik C.A."/>
        </authorList>
    </citation>
    <scope>NUCLEOTIDE SEQUENCE [LARGE SCALE GENOMIC DNA]</scope>
    <source>
        <strain evidence="3 4">LMG 24798</strain>
    </source>
</reference>
<evidence type="ECO:0008006" key="5">
    <source>
        <dbReference type="Google" id="ProtNLM"/>
    </source>
</evidence>
<organism evidence="3 4">
    <name type="scientific">Vagococcus acidifermentans</name>
    <dbReference type="NCBI Taxonomy" id="564710"/>
    <lineage>
        <taxon>Bacteria</taxon>
        <taxon>Bacillati</taxon>
        <taxon>Bacillota</taxon>
        <taxon>Bacilli</taxon>
        <taxon>Lactobacillales</taxon>
        <taxon>Enterococcaceae</taxon>
        <taxon>Vagococcus</taxon>
    </lineage>
</organism>
<dbReference type="PANTHER" id="PTHR30388:SF6">
    <property type="entry name" value="XANTHINE DEHYDROGENASE SUBUNIT A-RELATED"/>
    <property type="match status" value="1"/>
</dbReference>
<evidence type="ECO:0000259" key="2">
    <source>
        <dbReference type="Pfam" id="PF13478"/>
    </source>
</evidence>
<dbReference type="EMBL" id="NGKC01000006">
    <property type="protein sequence ID" value="RSU12127.1"/>
    <property type="molecule type" value="Genomic_DNA"/>
</dbReference>
<dbReference type="AlphaFoldDB" id="A0A430AVP1"/>
<dbReference type="InterPro" id="IPR052698">
    <property type="entry name" value="MoCofactor_Util/Proc"/>
</dbReference>
<protein>
    <recommendedName>
        <fullName evidence="5">Xanthine dehydrogenase accessory protein XdhC</fullName>
    </recommendedName>
</protein>
<dbReference type="InterPro" id="IPR027051">
    <property type="entry name" value="XdhC_Rossmann_dom"/>
</dbReference>
<dbReference type="InterPro" id="IPR003777">
    <property type="entry name" value="XdhC_CoxI"/>
</dbReference>
<feature type="domain" description="XdhC- CoxI" evidence="1">
    <location>
        <begin position="39"/>
        <end position="102"/>
    </location>
</feature>
<evidence type="ECO:0000313" key="3">
    <source>
        <dbReference type="EMBL" id="RSU12127.1"/>
    </source>
</evidence>